<accession>A0A8J2LJF7</accession>
<dbReference type="OrthoDB" id="8251757at2759"/>
<keyword evidence="4" id="KW-1185">Reference proteome</keyword>
<evidence type="ECO:0000313" key="3">
    <source>
        <dbReference type="EMBL" id="CAG7824224.1"/>
    </source>
</evidence>
<feature type="transmembrane region" description="Helical" evidence="2">
    <location>
        <begin position="440"/>
        <end position="462"/>
    </location>
</feature>
<organism evidence="3 4">
    <name type="scientific">Allacma fusca</name>
    <dbReference type="NCBI Taxonomy" id="39272"/>
    <lineage>
        <taxon>Eukaryota</taxon>
        <taxon>Metazoa</taxon>
        <taxon>Ecdysozoa</taxon>
        <taxon>Arthropoda</taxon>
        <taxon>Hexapoda</taxon>
        <taxon>Collembola</taxon>
        <taxon>Symphypleona</taxon>
        <taxon>Sminthuridae</taxon>
        <taxon>Allacma</taxon>
    </lineage>
</organism>
<evidence type="ECO:0000313" key="4">
    <source>
        <dbReference type="Proteomes" id="UP000708208"/>
    </source>
</evidence>
<name>A0A8J2LJF7_9HEXA</name>
<dbReference type="Proteomes" id="UP000708208">
    <property type="component" value="Unassembled WGS sequence"/>
</dbReference>
<sequence length="472" mass="52067">MKHPPSRVTAMTLITDGNEDFQDIMSENLCELPRTSDFYPYIDANSSPLFGGYPAAYSSTREKRRRNRDSFSTSQPVPLLTLPRVVLWCRDGVCYPYYKKPTKNGKLGPQIPDPRFSYTNPSFQRDDHQDMPTIITMKSPENLQPLNPSSLNNISPKENHVSTNINNANNISDFKIHKHTINVKNIPASSSINGGGNKGSNTTTSSSSSSVKSDRNYQISTTSSSSPHLISTYPDRVTLTINSGTASSSDNDTGHPSKTLPASTDFHNHHSNHQLIRKSEKNVTRCSLGPATGGSTDNNNSCVRNNYHHHGSDHHKNTVTDAELDEVLSFPSNLPSVTNSNSNNHNHNSKITTAQVLANSISKPNPFCPSCNGIVPLNHIDPNELPAKTEPGFWNSNNFHTNLHREASFHSYGGFTLNGQAGHISAKKHKMRRFCSSHKVAFVVSTFSLIVTIGLVITLLLMKKKGMMEAMR</sequence>
<feature type="compositionally biased region" description="Polar residues" evidence="1">
    <location>
        <begin position="293"/>
        <end position="304"/>
    </location>
</feature>
<comment type="caution">
    <text evidence="3">The sequence shown here is derived from an EMBL/GenBank/DDBJ whole genome shotgun (WGS) entry which is preliminary data.</text>
</comment>
<keyword evidence="2" id="KW-0472">Membrane</keyword>
<feature type="region of interest" description="Disordered" evidence="1">
    <location>
        <begin position="187"/>
        <end position="316"/>
    </location>
</feature>
<keyword evidence="2" id="KW-1133">Transmembrane helix</keyword>
<reference evidence="3" key="1">
    <citation type="submission" date="2021-06" db="EMBL/GenBank/DDBJ databases">
        <authorList>
            <person name="Hodson N. C."/>
            <person name="Mongue J. A."/>
            <person name="Jaron S. K."/>
        </authorList>
    </citation>
    <scope>NUCLEOTIDE SEQUENCE</scope>
</reference>
<protein>
    <submittedName>
        <fullName evidence="3">Uncharacterized protein</fullName>
    </submittedName>
</protein>
<proteinExistence type="predicted"/>
<dbReference type="AlphaFoldDB" id="A0A8J2LJF7"/>
<evidence type="ECO:0000256" key="1">
    <source>
        <dbReference type="SAM" id="MobiDB-lite"/>
    </source>
</evidence>
<dbReference type="EMBL" id="CAJVCH010532062">
    <property type="protein sequence ID" value="CAG7824224.1"/>
    <property type="molecule type" value="Genomic_DNA"/>
</dbReference>
<evidence type="ECO:0000256" key="2">
    <source>
        <dbReference type="SAM" id="Phobius"/>
    </source>
</evidence>
<keyword evidence="2" id="KW-0812">Transmembrane</keyword>
<gene>
    <name evidence="3" type="ORF">AFUS01_LOCUS34393</name>
</gene>
<feature type="compositionally biased region" description="Polar residues" evidence="1">
    <location>
        <begin position="239"/>
        <end position="262"/>
    </location>
</feature>
<feature type="compositionally biased region" description="Low complexity" evidence="1">
    <location>
        <begin position="199"/>
        <end position="210"/>
    </location>
</feature>